<keyword evidence="2" id="KW-0547">Nucleotide-binding</keyword>
<feature type="domain" description="DNA2/NAM7 helicase helicase" evidence="7">
    <location>
        <begin position="1012"/>
        <end position="1049"/>
    </location>
</feature>
<dbReference type="PANTHER" id="PTHR43788">
    <property type="entry name" value="DNA2/NAM7 HELICASE FAMILY MEMBER"/>
    <property type="match status" value="1"/>
</dbReference>
<sequence length="1433" mass="160980">MWLRVPRLQEIPAPEIDEKLKPWVTLPKSPEKTPELKSECPTYDGKRETGHEQLDSHPEVKELFDWYVENQWEPWAAAEWPRRKAITRYNQLFSLQQAILADGAETPLELVWGIGYAAWKKDGFATAVKHPLLVQSCEISLNERTFELEIRPRDVEPRLEADCYAEMELAGVPQLDSFWKSTSAARADRINPFEISTFEGLLKAAVGYLDPSGAYEDRFDDVTPSIPSDKLKITNTWVLFGRKRSADIFLEDIRRLKKSVEAATSMPSVIRSFVEHGDSTVRVRPEQPFRGLSSSGSQSCTSELYFPMPYNDEQVSIVQKLESNDGVVVQGPPGTGKTHTIANVICHYLAQGKRVLVTSKGESALAVLRDKLPERIRPLSVALLSDERDGMKQFEHSIQTIASGVASMNPLRADAAIATAEVKLNQLHAKIANVDQTVATYAAKHMSNYSFQGKEVSPEEMAKLVLENAQGHQWFDDEPAAAVEGKLPFDDTDINALRQARLKVGGDLGYLASSLPAPDEFPAWSDLLALHFDLRKARAIDANVTQGNILGLVDTRLETFEKAQKLVVFLDDRAALKAKIAGIHQPWIDALGGHIADMRPNDPLLSALLQLCQDIGALESARRELLVKAIEIPAEAELQEDFNEAISRLVKGKTAFALPFGKSETRKLLQSVTILGISPASSEDWELVHRKIVWRNNARRAVARWNAMSVELGLESAGGTVEAGFKMVVQAQSYIEDVHRLIVDFDAKLHERLQEVFGKKVADKMWDGQEPFLMAVSGSLHAHVDKGRLAYATKRVQELLRKLDGRTGCIVDNFYSFLAESLGCSLAEESILQSTWHLLQADLLRLTSFRPAFDEINRMAAVLEAAGAKKWASRVRTLPAMPDCDPTIPATWLDAWNWRQAVLFLERIDDHQKLRDLFEERQTLTSALARTYQDLVAEKTWLGVFNNSPDRVRQSLQKYLTAVRAIGKGTGSKAGMYRRDARYAMADAYSAVPCWVLPEWRIAETIPAEIGLFDLVVIDEASQSDIWALPALLRGKKLLVVGDHKQVSPSAVGLATQAIQGLRTRYLSDQPHGPYMTPERSIYDLAQVVFAGNSVMLKEHFRCVPAIIEFSNREFYEGDIKALRLPKANERLDPPLVDVYVKGGFRKGDVNPAEAKAIVDEIETIIANDQFTGRSIGVVTLLGTAQAAHIQELVTSRISPIDLVTRRIAVGPPPVFQGRERDIMLVSMVLGPDDRAAQNRPDMYQRFNVALSRARDRMYLFRSVMETTFREDTLNSRLIRHFRQPFRQDAEKVQALREKCESGFEFEMFDELLKRGYRVQPQVPCGGYRIDFVVEGNEGRRLAIECDGDKFHEPGQWADDMARQRVLERAGWTFWRCFASSFVRRRGEVMGDLLKTLSRLCIEPLGAESVDNTVWVHTKEADPFNVEEKQEVG</sequence>
<dbReference type="InterPro" id="IPR041679">
    <property type="entry name" value="DNA2/NAM7-like_C"/>
</dbReference>
<evidence type="ECO:0000259" key="7">
    <source>
        <dbReference type="Pfam" id="PF13086"/>
    </source>
</evidence>
<feature type="domain" description="Restriction endonuclease type II-like" evidence="9">
    <location>
        <begin position="1304"/>
        <end position="1397"/>
    </location>
</feature>
<evidence type="ECO:0000256" key="1">
    <source>
        <dbReference type="ARBA" id="ARBA00007913"/>
    </source>
</evidence>
<gene>
    <name evidence="10" type="ORF">SAMN05216386_2613</name>
</gene>
<dbReference type="Pfam" id="PF18741">
    <property type="entry name" value="MTES_1575"/>
    <property type="match status" value="1"/>
</dbReference>
<dbReference type="EMBL" id="FOVJ01000007">
    <property type="protein sequence ID" value="SFO09474.1"/>
    <property type="molecule type" value="Genomic_DNA"/>
</dbReference>
<evidence type="ECO:0000256" key="6">
    <source>
        <dbReference type="SAM" id="MobiDB-lite"/>
    </source>
</evidence>
<keyword evidence="3" id="KW-0378">Hydrolase</keyword>
<keyword evidence="5" id="KW-0067">ATP-binding</keyword>
<dbReference type="SUPFAM" id="SSF52540">
    <property type="entry name" value="P-loop containing nucleoside triphosphate hydrolases"/>
    <property type="match status" value="1"/>
</dbReference>
<dbReference type="CDD" id="cd18808">
    <property type="entry name" value="SF1_C_Upf1"/>
    <property type="match status" value="1"/>
</dbReference>
<evidence type="ECO:0000313" key="11">
    <source>
        <dbReference type="Proteomes" id="UP000183107"/>
    </source>
</evidence>
<dbReference type="Gene3D" id="3.40.50.300">
    <property type="entry name" value="P-loop containing nucleotide triphosphate hydrolases"/>
    <property type="match status" value="3"/>
</dbReference>
<keyword evidence="4" id="KW-0347">Helicase</keyword>
<evidence type="ECO:0000256" key="3">
    <source>
        <dbReference type="ARBA" id="ARBA00022801"/>
    </source>
</evidence>
<evidence type="ECO:0008006" key="12">
    <source>
        <dbReference type="Google" id="ProtNLM"/>
    </source>
</evidence>
<dbReference type="InterPro" id="IPR050534">
    <property type="entry name" value="Coronavir_polyprotein_1ab"/>
</dbReference>
<organism evidence="10 11">
    <name type="scientific">Nitrosospira briensis</name>
    <dbReference type="NCBI Taxonomy" id="35799"/>
    <lineage>
        <taxon>Bacteria</taxon>
        <taxon>Pseudomonadati</taxon>
        <taxon>Pseudomonadota</taxon>
        <taxon>Betaproteobacteria</taxon>
        <taxon>Nitrosomonadales</taxon>
        <taxon>Nitrosomonadaceae</taxon>
        <taxon>Nitrosospira</taxon>
    </lineage>
</organism>
<dbReference type="PANTHER" id="PTHR43788:SF8">
    <property type="entry name" value="DNA-BINDING PROTEIN SMUBP-2"/>
    <property type="match status" value="1"/>
</dbReference>
<dbReference type="Pfam" id="PF13087">
    <property type="entry name" value="AAA_12"/>
    <property type="match status" value="1"/>
</dbReference>
<dbReference type="GO" id="GO:0043139">
    <property type="term" value="F:5'-3' DNA helicase activity"/>
    <property type="evidence" value="ECO:0007669"/>
    <property type="project" value="TreeGrafter"/>
</dbReference>
<protein>
    <recommendedName>
        <fullName evidence="12">AAA domain-containing protein</fullName>
    </recommendedName>
</protein>
<accession>A0A1I5ED92</accession>
<reference evidence="11" key="1">
    <citation type="submission" date="2016-10" db="EMBL/GenBank/DDBJ databases">
        <authorList>
            <person name="Varghese N."/>
        </authorList>
    </citation>
    <scope>NUCLEOTIDE SEQUENCE [LARGE SCALE GENOMIC DNA]</scope>
    <source>
        <strain evidence="11">Nsp8</strain>
    </source>
</reference>
<evidence type="ECO:0000256" key="5">
    <source>
        <dbReference type="ARBA" id="ARBA00022840"/>
    </source>
</evidence>
<dbReference type="RefSeq" id="WP_177186985.1">
    <property type="nucleotide sequence ID" value="NZ_FOVJ01000007.1"/>
</dbReference>
<feature type="region of interest" description="Disordered" evidence="6">
    <location>
        <begin position="22"/>
        <end position="54"/>
    </location>
</feature>
<dbReference type="InterPro" id="IPR049468">
    <property type="entry name" value="Restrct_endonuc-II-like_dom"/>
</dbReference>
<dbReference type="InterPro" id="IPR041677">
    <property type="entry name" value="DNA2/NAM7_AAA_11"/>
</dbReference>
<dbReference type="GO" id="GO:0005524">
    <property type="term" value="F:ATP binding"/>
    <property type="evidence" value="ECO:0007669"/>
    <property type="project" value="UniProtKB-KW"/>
</dbReference>
<feature type="domain" description="DNA2/NAM7 helicase-like C-terminal" evidence="8">
    <location>
        <begin position="1092"/>
        <end position="1260"/>
    </location>
</feature>
<dbReference type="InterPro" id="IPR011335">
    <property type="entry name" value="Restrct_endonuc-II-like"/>
</dbReference>
<evidence type="ECO:0000256" key="2">
    <source>
        <dbReference type="ARBA" id="ARBA00022741"/>
    </source>
</evidence>
<dbReference type="InterPro" id="IPR047187">
    <property type="entry name" value="SF1_C_Upf1"/>
</dbReference>
<feature type="compositionally biased region" description="Basic and acidic residues" evidence="6">
    <location>
        <begin position="29"/>
        <end position="54"/>
    </location>
</feature>
<evidence type="ECO:0000259" key="8">
    <source>
        <dbReference type="Pfam" id="PF13087"/>
    </source>
</evidence>
<name>A0A1I5ED92_9PROT</name>
<dbReference type="Pfam" id="PF13086">
    <property type="entry name" value="AAA_11"/>
    <property type="match status" value="2"/>
</dbReference>
<keyword evidence="11" id="KW-1185">Reference proteome</keyword>
<proteinExistence type="inferred from homology"/>
<dbReference type="InterPro" id="IPR027417">
    <property type="entry name" value="P-loop_NTPase"/>
</dbReference>
<dbReference type="SUPFAM" id="SSF52980">
    <property type="entry name" value="Restriction endonuclease-like"/>
    <property type="match status" value="1"/>
</dbReference>
<dbReference type="Proteomes" id="UP000183107">
    <property type="component" value="Unassembled WGS sequence"/>
</dbReference>
<evidence type="ECO:0000256" key="4">
    <source>
        <dbReference type="ARBA" id="ARBA00022806"/>
    </source>
</evidence>
<dbReference type="GO" id="GO:0016787">
    <property type="term" value="F:hydrolase activity"/>
    <property type="evidence" value="ECO:0007669"/>
    <property type="project" value="UniProtKB-KW"/>
</dbReference>
<evidence type="ECO:0000259" key="9">
    <source>
        <dbReference type="Pfam" id="PF18741"/>
    </source>
</evidence>
<comment type="similarity">
    <text evidence="1">Belongs to the DNA2/NAM7 helicase family.</text>
</comment>
<evidence type="ECO:0000313" key="10">
    <source>
        <dbReference type="EMBL" id="SFO09474.1"/>
    </source>
</evidence>
<dbReference type="Gene3D" id="3.40.960.10">
    <property type="entry name" value="VSR Endonuclease"/>
    <property type="match status" value="1"/>
</dbReference>
<feature type="domain" description="DNA2/NAM7 helicase helicase" evidence="7">
    <location>
        <begin position="310"/>
        <end position="399"/>
    </location>
</feature>